<accession>A0A6J8DDY8</accession>
<dbReference type="EMBL" id="CACVKT020007119">
    <property type="protein sequence ID" value="CAC5405284.1"/>
    <property type="molecule type" value="Genomic_DNA"/>
</dbReference>
<dbReference type="OrthoDB" id="6158373at2759"/>
<organism evidence="1 2">
    <name type="scientific">Mytilus coruscus</name>
    <name type="common">Sea mussel</name>
    <dbReference type="NCBI Taxonomy" id="42192"/>
    <lineage>
        <taxon>Eukaryota</taxon>
        <taxon>Metazoa</taxon>
        <taxon>Spiralia</taxon>
        <taxon>Lophotrochozoa</taxon>
        <taxon>Mollusca</taxon>
        <taxon>Bivalvia</taxon>
        <taxon>Autobranchia</taxon>
        <taxon>Pteriomorphia</taxon>
        <taxon>Mytilida</taxon>
        <taxon>Mytiloidea</taxon>
        <taxon>Mytilidae</taxon>
        <taxon>Mytilinae</taxon>
        <taxon>Mytilus</taxon>
    </lineage>
</organism>
<dbReference type="AlphaFoldDB" id="A0A6J8DDY8"/>
<evidence type="ECO:0000313" key="2">
    <source>
        <dbReference type="Proteomes" id="UP000507470"/>
    </source>
</evidence>
<dbReference type="Proteomes" id="UP000507470">
    <property type="component" value="Unassembled WGS sequence"/>
</dbReference>
<reference evidence="1 2" key="1">
    <citation type="submission" date="2020-06" db="EMBL/GenBank/DDBJ databases">
        <authorList>
            <person name="Li R."/>
            <person name="Bekaert M."/>
        </authorList>
    </citation>
    <scope>NUCLEOTIDE SEQUENCE [LARGE SCALE GENOMIC DNA]</scope>
    <source>
        <strain evidence="2">wild</strain>
    </source>
</reference>
<dbReference type="Gene3D" id="3.90.70.120">
    <property type="match status" value="1"/>
</dbReference>
<proteinExistence type="predicted"/>
<name>A0A6J8DDY8_MYTCO</name>
<evidence type="ECO:0000313" key="1">
    <source>
        <dbReference type="EMBL" id="CAC5405284.1"/>
    </source>
</evidence>
<sequence>MYQQLISHSNNPTPRFLGHWELPHYVQQNNESMEIHRYENILNGVVGMDSNFPFTTVSIEEALPMAFSISNYFICTFGDSTIAIFRLERSEQWFIFDSHSRNSTGITNPFGSAAIIELSNYEECVQFLRQNYEGKPFEITPVVFERQDVQSIDYSAPENNLIESMDVPIETNEENNNVKYITEPQGTHENPQDVQINNKKNIYINIDALNGDYKKYEQQIRLTGNNYCCCCEKILFEDQILKMPFISIKAIKWQSY</sequence>
<gene>
    <name evidence="1" type="ORF">MCOR_38993</name>
</gene>
<dbReference type="InterPro" id="IPR038765">
    <property type="entry name" value="Papain-like_cys_pep_sf"/>
</dbReference>
<protein>
    <submittedName>
        <fullName evidence="1">Uncharacterized protein</fullName>
    </submittedName>
</protein>
<dbReference type="SUPFAM" id="SSF54001">
    <property type="entry name" value="Cysteine proteinases"/>
    <property type="match status" value="1"/>
</dbReference>
<keyword evidence="2" id="KW-1185">Reference proteome</keyword>